<evidence type="ECO:0000313" key="3">
    <source>
        <dbReference type="Proteomes" id="UP000314294"/>
    </source>
</evidence>
<sequence>MFRPVWAAVKLELSVFAAQTETRLLHVLQNILQNILQNTSSWSPLRTTKRFLQISLKIPFPQNFRIQPTLSGGTCCGAESDAPWTGNRKQEAVRSAVRA</sequence>
<accession>A0A4Z2E6Z2</accession>
<organism evidence="2 3">
    <name type="scientific">Liparis tanakae</name>
    <name type="common">Tanaka's snailfish</name>
    <dbReference type="NCBI Taxonomy" id="230148"/>
    <lineage>
        <taxon>Eukaryota</taxon>
        <taxon>Metazoa</taxon>
        <taxon>Chordata</taxon>
        <taxon>Craniata</taxon>
        <taxon>Vertebrata</taxon>
        <taxon>Euteleostomi</taxon>
        <taxon>Actinopterygii</taxon>
        <taxon>Neopterygii</taxon>
        <taxon>Teleostei</taxon>
        <taxon>Neoteleostei</taxon>
        <taxon>Acanthomorphata</taxon>
        <taxon>Eupercaria</taxon>
        <taxon>Perciformes</taxon>
        <taxon>Cottioidei</taxon>
        <taxon>Cottales</taxon>
        <taxon>Liparidae</taxon>
        <taxon>Liparis</taxon>
    </lineage>
</organism>
<reference evidence="2 3" key="1">
    <citation type="submission" date="2019-03" db="EMBL/GenBank/DDBJ databases">
        <title>First draft genome of Liparis tanakae, snailfish: a comprehensive survey of snailfish specific genes.</title>
        <authorList>
            <person name="Kim W."/>
            <person name="Song I."/>
            <person name="Jeong J.-H."/>
            <person name="Kim D."/>
            <person name="Kim S."/>
            <person name="Ryu S."/>
            <person name="Song J.Y."/>
            <person name="Lee S.K."/>
        </authorList>
    </citation>
    <scope>NUCLEOTIDE SEQUENCE [LARGE SCALE GENOMIC DNA]</scope>
    <source>
        <tissue evidence="2">Muscle</tissue>
    </source>
</reference>
<gene>
    <name evidence="2" type="ORF">EYF80_065532</name>
</gene>
<keyword evidence="3" id="KW-1185">Reference proteome</keyword>
<evidence type="ECO:0000256" key="1">
    <source>
        <dbReference type="SAM" id="MobiDB-lite"/>
    </source>
</evidence>
<dbReference type="EMBL" id="SRLO01015647">
    <property type="protein sequence ID" value="TNN24344.1"/>
    <property type="molecule type" value="Genomic_DNA"/>
</dbReference>
<protein>
    <submittedName>
        <fullName evidence="2">Uncharacterized protein</fullName>
    </submittedName>
</protein>
<proteinExistence type="predicted"/>
<evidence type="ECO:0000313" key="2">
    <source>
        <dbReference type="EMBL" id="TNN24344.1"/>
    </source>
</evidence>
<dbReference type="Proteomes" id="UP000314294">
    <property type="component" value="Unassembled WGS sequence"/>
</dbReference>
<dbReference type="AlphaFoldDB" id="A0A4Z2E6Z2"/>
<comment type="caution">
    <text evidence="2">The sequence shown here is derived from an EMBL/GenBank/DDBJ whole genome shotgun (WGS) entry which is preliminary data.</text>
</comment>
<name>A0A4Z2E6Z2_9TELE</name>
<feature type="region of interest" description="Disordered" evidence="1">
    <location>
        <begin position="80"/>
        <end position="99"/>
    </location>
</feature>